<reference evidence="2 3" key="1">
    <citation type="journal article" date="2012" name="J. Bacteriol.">
        <title>Complete genome sequence of a thermophilic methanogen, Methanocella conradii HZ254, isolated from Chinese rice field soil.</title>
        <authorList>
            <person name="Lu Z."/>
            <person name="Lu Y."/>
        </authorList>
    </citation>
    <scope>NUCLEOTIDE SEQUENCE [LARGE SCALE GENOMIC DNA]</scope>
    <source>
        <strain evidence="3">DSM 24694 / JCM 17849 / CGMCC 1.5162 / HZ254</strain>
    </source>
</reference>
<dbReference type="GeneID" id="11971948"/>
<proteinExistence type="predicted"/>
<dbReference type="eggNOG" id="arCOG11118">
    <property type="taxonomic scope" value="Archaea"/>
</dbReference>
<dbReference type="EMBL" id="CP003243">
    <property type="protein sequence ID" value="AFD00545.1"/>
    <property type="molecule type" value="Genomic_DNA"/>
</dbReference>
<evidence type="ECO:0000313" key="2">
    <source>
        <dbReference type="EMBL" id="AFD00545.1"/>
    </source>
</evidence>
<protein>
    <submittedName>
        <fullName evidence="2">Uncharacterized protein</fullName>
    </submittedName>
</protein>
<organism evidence="2 3">
    <name type="scientific">Methanocella conradii (strain DSM 24694 / JCM 17849 / CGMCC 1.5162 / HZ254)</name>
    <dbReference type="NCBI Taxonomy" id="1041930"/>
    <lineage>
        <taxon>Archaea</taxon>
        <taxon>Methanobacteriati</taxon>
        <taxon>Methanobacteriota</taxon>
        <taxon>Stenosarchaea group</taxon>
        <taxon>Methanomicrobia</taxon>
        <taxon>Methanocellales</taxon>
        <taxon>Methanocellaceae</taxon>
        <taxon>Methanocella</taxon>
    </lineage>
</organism>
<feature type="transmembrane region" description="Helical" evidence="1">
    <location>
        <begin position="187"/>
        <end position="205"/>
    </location>
</feature>
<dbReference type="AlphaFoldDB" id="H8I9U4"/>
<gene>
    <name evidence="2" type="ordered locus">Mtc_1802</name>
</gene>
<dbReference type="OrthoDB" id="378544at2157"/>
<sequence length="212" mass="23444">MLGRLSFVVFALLLFGGIAIIALPAHADETYLLGKDFKRANSNIVIHLIEVNVTDRYMGNIYPSKAPEETKWAHLVYQYENTGDKEEVGYIQYELIDTNGNVYKFNPNQDEYSGALVKPRSKSELRWNEVPIPKDAVLAKVRVYQGTNPSFLLADETFDLTPVTTMAPSATPSGGPSGTRPLPRCCMPLLPFILMGSLAIMGIYAKGKGVKK</sequence>
<keyword evidence="1" id="KW-1133">Transmembrane helix</keyword>
<evidence type="ECO:0000313" key="3">
    <source>
        <dbReference type="Proteomes" id="UP000005233"/>
    </source>
</evidence>
<dbReference type="RefSeq" id="WP_014406376.1">
    <property type="nucleotide sequence ID" value="NC_017034.1"/>
</dbReference>
<name>H8I9U4_METCZ</name>
<accession>H8I9U4</accession>
<evidence type="ECO:0000256" key="1">
    <source>
        <dbReference type="SAM" id="Phobius"/>
    </source>
</evidence>
<keyword evidence="3" id="KW-1185">Reference proteome</keyword>
<dbReference type="STRING" id="1041930.Mtc_1802"/>
<dbReference type="HOGENOM" id="CLU_1297486_0_0_2"/>
<keyword evidence="1" id="KW-0812">Transmembrane</keyword>
<dbReference type="KEGG" id="mez:Mtc_1802"/>
<dbReference type="Proteomes" id="UP000005233">
    <property type="component" value="Chromosome"/>
</dbReference>
<keyword evidence="1" id="KW-0472">Membrane</keyword>